<keyword evidence="4" id="KW-1185">Reference proteome</keyword>
<feature type="compositionally biased region" description="Polar residues" evidence="1">
    <location>
        <begin position="45"/>
        <end position="57"/>
    </location>
</feature>
<keyword evidence="2" id="KW-1133">Transmembrane helix</keyword>
<keyword evidence="2" id="KW-0812">Transmembrane</keyword>
<accession>A0AAE0DQP8</accession>
<name>A0AAE0DQP8_9ROSI</name>
<evidence type="ECO:0000313" key="4">
    <source>
        <dbReference type="Proteomes" id="UP001281410"/>
    </source>
</evidence>
<dbReference type="InterPro" id="IPR036291">
    <property type="entry name" value="NAD(P)-bd_dom_sf"/>
</dbReference>
<gene>
    <name evidence="3" type="ORF">Dsin_033232</name>
</gene>
<dbReference type="SUPFAM" id="SSF51735">
    <property type="entry name" value="NAD(P)-binding Rossmann-fold domains"/>
    <property type="match status" value="1"/>
</dbReference>
<dbReference type="EMBL" id="JANJYJ010000021">
    <property type="protein sequence ID" value="KAK3180977.1"/>
    <property type="molecule type" value="Genomic_DNA"/>
</dbReference>
<protein>
    <submittedName>
        <fullName evidence="3">Uncharacterized protein</fullName>
    </submittedName>
</protein>
<reference evidence="3" key="1">
    <citation type="journal article" date="2023" name="Plant J.">
        <title>Genome sequences and population genomics provide insights into the demographic history, inbreeding, and mutation load of two 'living fossil' tree species of Dipteronia.</title>
        <authorList>
            <person name="Feng Y."/>
            <person name="Comes H.P."/>
            <person name="Chen J."/>
            <person name="Zhu S."/>
            <person name="Lu R."/>
            <person name="Zhang X."/>
            <person name="Li P."/>
            <person name="Qiu J."/>
            <person name="Olsen K.M."/>
            <person name="Qiu Y."/>
        </authorList>
    </citation>
    <scope>NUCLEOTIDE SEQUENCE</scope>
    <source>
        <strain evidence="3">NBL</strain>
    </source>
</reference>
<dbReference type="AlphaFoldDB" id="A0AAE0DQP8"/>
<evidence type="ECO:0000256" key="1">
    <source>
        <dbReference type="SAM" id="MobiDB-lite"/>
    </source>
</evidence>
<sequence>MFAGEMAPICSGLCFEGEDYDPNGHNMDAYRMKVLHDSTTFPIDPFSTNHWSDTSKPTPAKTKTEPAQQVNEQSRPEVVKSMPPPRMPLSSVNPPNTVEHLPSAIEVGFEPYEGQEDTDFSYSLNLRTSFSARWVILRRIIPGESFCLPTLAVFCLWPPLTSTTAVSTTMLSASSSQMAHSLQNLILIAISIALTPLDTFILFLAWTVQHFKHHSYIRSRTLARLHPDFQRRTILVTGVGMTKGLALARLFYQAGHDVVGADFEPGGALVCGRVSKAIKKFYRLNPPDGKKGVEPYLRDLLDIVDREGIDLWVSCSASLAVSTRKAVSSSAAAN</sequence>
<feature type="transmembrane region" description="Helical" evidence="2">
    <location>
        <begin position="185"/>
        <end position="208"/>
    </location>
</feature>
<comment type="caution">
    <text evidence="3">The sequence shown here is derived from an EMBL/GenBank/DDBJ whole genome shotgun (WGS) entry which is preliminary data.</text>
</comment>
<dbReference type="Proteomes" id="UP001281410">
    <property type="component" value="Unassembled WGS sequence"/>
</dbReference>
<dbReference type="Gene3D" id="3.40.50.20">
    <property type="match status" value="1"/>
</dbReference>
<organism evidence="3 4">
    <name type="scientific">Dipteronia sinensis</name>
    <dbReference type="NCBI Taxonomy" id="43782"/>
    <lineage>
        <taxon>Eukaryota</taxon>
        <taxon>Viridiplantae</taxon>
        <taxon>Streptophyta</taxon>
        <taxon>Embryophyta</taxon>
        <taxon>Tracheophyta</taxon>
        <taxon>Spermatophyta</taxon>
        <taxon>Magnoliopsida</taxon>
        <taxon>eudicotyledons</taxon>
        <taxon>Gunneridae</taxon>
        <taxon>Pentapetalae</taxon>
        <taxon>rosids</taxon>
        <taxon>malvids</taxon>
        <taxon>Sapindales</taxon>
        <taxon>Sapindaceae</taxon>
        <taxon>Hippocastanoideae</taxon>
        <taxon>Acereae</taxon>
        <taxon>Dipteronia</taxon>
    </lineage>
</organism>
<proteinExistence type="predicted"/>
<evidence type="ECO:0000256" key="2">
    <source>
        <dbReference type="SAM" id="Phobius"/>
    </source>
</evidence>
<keyword evidence="2" id="KW-0472">Membrane</keyword>
<evidence type="ECO:0000313" key="3">
    <source>
        <dbReference type="EMBL" id="KAK3180977.1"/>
    </source>
</evidence>
<feature type="region of interest" description="Disordered" evidence="1">
    <location>
        <begin position="45"/>
        <end position="95"/>
    </location>
</feature>